<name>A0A1H3R5E7_9BACT</name>
<evidence type="ECO:0000256" key="1">
    <source>
        <dbReference type="SAM" id="MobiDB-lite"/>
    </source>
</evidence>
<gene>
    <name evidence="2" type="ORF">SAMN05444412_107179</name>
</gene>
<evidence type="ECO:0008006" key="4">
    <source>
        <dbReference type="Google" id="ProtNLM"/>
    </source>
</evidence>
<keyword evidence="3" id="KW-1185">Reference proteome</keyword>
<dbReference type="RefSeq" id="WP_019597798.1">
    <property type="nucleotide sequence ID" value="NZ_FNQC01000007.1"/>
</dbReference>
<accession>A0A1H3R5E7</accession>
<comment type="caution">
    <text evidence="2">The sequence shown here is derived from an EMBL/GenBank/DDBJ whole genome shotgun (WGS) entry which is preliminary data.</text>
</comment>
<dbReference type="Proteomes" id="UP000199663">
    <property type="component" value="Unassembled WGS sequence"/>
</dbReference>
<proteinExistence type="predicted"/>
<feature type="region of interest" description="Disordered" evidence="1">
    <location>
        <begin position="44"/>
        <end position="70"/>
    </location>
</feature>
<evidence type="ECO:0000313" key="2">
    <source>
        <dbReference type="EMBL" id="SDZ20448.1"/>
    </source>
</evidence>
<dbReference type="SUPFAM" id="SSF53137">
    <property type="entry name" value="Translational machinery components"/>
    <property type="match status" value="1"/>
</dbReference>
<dbReference type="EMBL" id="FNQC01000007">
    <property type="protein sequence ID" value="SDZ20448.1"/>
    <property type="molecule type" value="Genomic_DNA"/>
</dbReference>
<feature type="compositionally biased region" description="Basic and acidic residues" evidence="1">
    <location>
        <begin position="44"/>
        <end position="54"/>
    </location>
</feature>
<sequence>METVSTKQIGVWLDHSKAHIVGHKDGKAFLIESVDSPYERIKREEGEVSDHSRFGSDPFMSSNNENKKHNITQNEINEYFKILEGKLKNYEDILLFGPSTAKDQLINRLSGNKSFDGKWVSVQSSDKLSENQLLAFVRNFFKS</sequence>
<organism evidence="2 3">
    <name type="scientific">Rhodonellum ikkaensis</name>
    <dbReference type="NCBI Taxonomy" id="336829"/>
    <lineage>
        <taxon>Bacteria</taxon>
        <taxon>Pseudomonadati</taxon>
        <taxon>Bacteroidota</taxon>
        <taxon>Cytophagia</taxon>
        <taxon>Cytophagales</taxon>
        <taxon>Cytophagaceae</taxon>
        <taxon>Rhodonellum</taxon>
    </lineage>
</organism>
<reference evidence="2 3" key="1">
    <citation type="submission" date="2016-10" db="EMBL/GenBank/DDBJ databases">
        <authorList>
            <person name="Varghese N."/>
            <person name="Submissions S."/>
        </authorList>
    </citation>
    <scope>NUCLEOTIDE SEQUENCE [LARGE SCALE GENOMIC DNA]</scope>
    <source>
        <strain evidence="2 3">DSM 17997</strain>
    </source>
</reference>
<evidence type="ECO:0000313" key="3">
    <source>
        <dbReference type="Proteomes" id="UP000199663"/>
    </source>
</evidence>
<protein>
    <recommendedName>
        <fullName evidence="4">Host attachment protein</fullName>
    </recommendedName>
</protein>